<feature type="transmembrane region" description="Helical" evidence="1">
    <location>
        <begin position="250"/>
        <end position="272"/>
    </location>
</feature>
<organism evidence="2 3">
    <name type="scientific">Candidatus Gottesmanbacteria bacterium RBG_16_38_7b</name>
    <dbReference type="NCBI Taxonomy" id="1798372"/>
    <lineage>
        <taxon>Bacteria</taxon>
        <taxon>Candidatus Gottesmaniibacteriota</taxon>
    </lineage>
</organism>
<sequence length="522" mass="61148">MKRIYLGIPVLVYFISRLFYLRAYPVYYDSFEYTDFTQKVTLSNFRQVLLSTHQPIHTFYLLSILWIKQLLNISPELILVLISFLSGLGIVIIFYLWISRADNRKTGFRALLYLLAFPYFFVVTTNIFYESALLFFQLFALYLLWRGARMKKIALIILSATAFFCATSIFIGTLILFPLIIYMFHPLKNKKNIRYLLIFSLIFIFLLFFSDLMILGNLNNLVNKYLSHASDFTSKEGGWFLFVLRAVRNIFIQAAANLSVSGALIFSGALIYNFRKNKKIRPAVYILAVILVILMQYWHAGLYGRLAFFIVLPAAYLLAKTFKSLLNTLLIVLLISATTFHYIRAAGNKPPIYKYADTVNNYQPDQELAVVTSDYNRFLYERESRPLFVIRDRPGIYEDLRVFIDNNLNKNYRVLIDLPAISYPYLQFDGDFYHVLPSNKTISEGMQAILQNYQLEDVVVLEKQAVVFYVISKNRKRNELFLLKQPVNKSYYFPERNAFYYDPVIFIINSLRRLIDFNKFGR</sequence>
<dbReference type="Proteomes" id="UP000177396">
    <property type="component" value="Unassembled WGS sequence"/>
</dbReference>
<feature type="transmembrane region" description="Helical" evidence="1">
    <location>
        <begin position="6"/>
        <end position="27"/>
    </location>
</feature>
<gene>
    <name evidence="2" type="ORF">A2153_04140</name>
</gene>
<feature type="transmembrane region" description="Helical" evidence="1">
    <location>
        <begin position="77"/>
        <end position="98"/>
    </location>
</feature>
<dbReference type="EMBL" id="MFJB01000092">
    <property type="protein sequence ID" value="OGF98651.1"/>
    <property type="molecule type" value="Genomic_DNA"/>
</dbReference>
<feature type="transmembrane region" description="Helical" evidence="1">
    <location>
        <begin position="284"/>
        <end position="312"/>
    </location>
</feature>
<evidence type="ECO:0008006" key="4">
    <source>
        <dbReference type="Google" id="ProtNLM"/>
    </source>
</evidence>
<reference evidence="2 3" key="1">
    <citation type="journal article" date="2016" name="Nat. Commun.">
        <title>Thousands of microbial genomes shed light on interconnected biogeochemical processes in an aquifer system.</title>
        <authorList>
            <person name="Anantharaman K."/>
            <person name="Brown C.T."/>
            <person name="Hug L.A."/>
            <person name="Sharon I."/>
            <person name="Castelle C.J."/>
            <person name="Probst A.J."/>
            <person name="Thomas B.C."/>
            <person name="Singh A."/>
            <person name="Wilkins M.J."/>
            <person name="Karaoz U."/>
            <person name="Brodie E.L."/>
            <person name="Williams K.H."/>
            <person name="Hubbard S.S."/>
            <person name="Banfield J.F."/>
        </authorList>
    </citation>
    <scope>NUCLEOTIDE SEQUENCE [LARGE SCALE GENOMIC DNA]</scope>
</reference>
<evidence type="ECO:0000313" key="2">
    <source>
        <dbReference type="EMBL" id="OGF98651.1"/>
    </source>
</evidence>
<accession>A0A1F5YFM5</accession>
<keyword evidence="1" id="KW-0472">Membrane</keyword>
<feature type="transmembrane region" description="Helical" evidence="1">
    <location>
        <begin position="196"/>
        <end position="216"/>
    </location>
</feature>
<feature type="transmembrane region" description="Helical" evidence="1">
    <location>
        <begin position="110"/>
        <end position="143"/>
    </location>
</feature>
<feature type="transmembrane region" description="Helical" evidence="1">
    <location>
        <begin position="48"/>
        <end position="71"/>
    </location>
</feature>
<dbReference type="AlphaFoldDB" id="A0A1F5YFM5"/>
<name>A0A1F5YFM5_9BACT</name>
<feature type="transmembrane region" description="Helical" evidence="1">
    <location>
        <begin position="155"/>
        <end position="184"/>
    </location>
</feature>
<evidence type="ECO:0000313" key="3">
    <source>
        <dbReference type="Proteomes" id="UP000177396"/>
    </source>
</evidence>
<keyword evidence="1" id="KW-0812">Transmembrane</keyword>
<protein>
    <recommendedName>
        <fullName evidence="4">Glycosyltransferase RgtA/B/C/D-like domain-containing protein</fullName>
    </recommendedName>
</protein>
<comment type="caution">
    <text evidence="2">The sequence shown here is derived from an EMBL/GenBank/DDBJ whole genome shotgun (WGS) entry which is preliminary data.</text>
</comment>
<feature type="transmembrane region" description="Helical" evidence="1">
    <location>
        <begin position="324"/>
        <end position="343"/>
    </location>
</feature>
<proteinExistence type="predicted"/>
<keyword evidence="1" id="KW-1133">Transmembrane helix</keyword>
<evidence type="ECO:0000256" key="1">
    <source>
        <dbReference type="SAM" id="Phobius"/>
    </source>
</evidence>